<organism evidence="1 2">
    <name type="scientific">Paenibacillus roseus</name>
    <dbReference type="NCBI Taxonomy" id="2798579"/>
    <lineage>
        <taxon>Bacteria</taxon>
        <taxon>Bacillati</taxon>
        <taxon>Bacillota</taxon>
        <taxon>Bacilli</taxon>
        <taxon>Bacillales</taxon>
        <taxon>Paenibacillaceae</taxon>
        <taxon>Paenibacillus</taxon>
    </lineage>
</organism>
<gene>
    <name evidence="1" type="ORF">JFN88_23275</name>
</gene>
<keyword evidence="2" id="KW-1185">Reference proteome</keyword>
<dbReference type="Proteomes" id="UP000640274">
    <property type="component" value="Unassembled WGS sequence"/>
</dbReference>
<accession>A0A934J3L6</accession>
<dbReference type="EMBL" id="JAELUP010000117">
    <property type="protein sequence ID" value="MBJ6364141.1"/>
    <property type="molecule type" value="Genomic_DNA"/>
</dbReference>
<evidence type="ECO:0000313" key="2">
    <source>
        <dbReference type="Proteomes" id="UP000640274"/>
    </source>
</evidence>
<protein>
    <submittedName>
        <fullName evidence="1">Uncharacterized protein</fullName>
    </submittedName>
</protein>
<sequence length="1081" mass="115611">MNLKPMYKAVANSPITELAAAINDTVTTITLLTSNSSVIPDAPGIVTIGTDSNAETIYYAGKSGNSLTGVTRGFSGTTAKSWPINTKVARFATSYDLNTLKENVEALGAQATESATLQAQLVRGVNKIETDQASPLDGTVYGRTMQNIIPPQRFEANNSAWALSGGTVQYDNTVGNYEIGSAAAKVTLSSDSTSFFYSTALPVLHGNKCFIAVARYKNGNLAGGLTIGVAGAGDYLVTESNSRVNSTSFTTVSRRFKTLKDVPANLIRIGPYTDGGETGQFCWLDAMAIFEISEAEYNIPRAQWDDNRYPYIDGMQSVRGVLIEHPGRNLVPPFLNGMSGVNYRSGYEFDLAINGLVYFLLPVIPNETYAIQCDTNHSDAQFAVYEDAANPASIISYTRSTTTFNVGNRSLVRIYFRCRSSATEAASFKNPVIVLGGISKLPPSFVPREDQRIIIDEVLRSVGGLSDQVNLARHQVTRLVGVWRPDSSGTYTLDSYSGVYVPRIAIPADASKSTLPVMVRYDGLMIRIGAPSTDGPNVVSSYNWGQGTLAFSVANADSGWSGTLTPNQNAIKALLNGWRAAGNSGTAYNAWVSILDGSAPPTNTEAYVAANKAPGWTAYATLQYQLVNPVTSAARIEGVISLHSGVNSLEMKEAAMLREKANPALDSASGVYRLNFTTLPASVFKRPAETILAIYKGTDIDRKWTILTNATSAKGITRAHIPIADYDLSAEYFVTYIVLDRYAYSAAISAATAFYAGNLGSAVSANTQQLARESTRNDIQDWRQTVDGAHIDNLRLDLDEHRGKGGSTHPLATKDDAGFLSPAGFEKLRDIQAGAQVNVVTKVAGKTGDVSLVKADVGLGSVDNNLTATQAEAEAGTATNRFMTPQRTKQAIDTRLLNNVSFRMNNGMLEYNDGTGWKSVGDVDYTPYSAFPEITLSGSGQAWQTLVDITGEGNIERALLTSNTSVEHEFRITVDGIVKLYVTSSASNRVVGQASLSSGPNPVVADGVPYFVAMSIGGFGFSSFSQTFNASGPPLWGTTTLQSGVCLTAAPVKFKSSLKIEVRGITTSSLKVRATVFGGVK</sequence>
<comment type="caution">
    <text evidence="1">The sequence shown here is derived from an EMBL/GenBank/DDBJ whole genome shotgun (WGS) entry which is preliminary data.</text>
</comment>
<dbReference type="AlphaFoldDB" id="A0A934J3L6"/>
<proteinExistence type="predicted"/>
<dbReference type="RefSeq" id="WP_199021743.1">
    <property type="nucleotide sequence ID" value="NZ_JAELUP010000117.1"/>
</dbReference>
<reference evidence="1" key="1">
    <citation type="submission" date="2020-12" db="EMBL/GenBank/DDBJ databases">
        <authorList>
            <person name="Huq M.A."/>
        </authorList>
    </citation>
    <scope>NUCLEOTIDE SEQUENCE</scope>
    <source>
        <strain evidence="1">MAHUQ-46</strain>
    </source>
</reference>
<name>A0A934J3L6_9BACL</name>
<evidence type="ECO:0000313" key="1">
    <source>
        <dbReference type="EMBL" id="MBJ6364141.1"/>
    </source>
</evidence>